<organism evidence="1 2">
    <name type="scientific">Ruminococcus callidus ATCC 27760</name>
    <dbReference type="NCBI Taxonomy" id="411473"/>
    <lineage>
        <taxon>Bacteria</taxon>
        <taxon>Bacillati</taxon>
        <taxon>Bacillota</taxon>
        <taxon>Clostridia</taxon>
        <taxon>Eubacteriales</taxon>
        <taxon>Oscillospiraceae</taxon>
        <taxon>Ruminococcus</taxon>
    </lineage>
</organism>
<reference evidence="1 2" key="1">
    <citation type="submission" date="2013-07" db="EMBL/GenBank/DDBJ databases">
        <authorList>
            <person name="Weinstock G."/>
            <person name="Sodergren E."/>
            <person name="Wylie T."/>
            <person name="Fulton L."/>
            <person name="Fulton R."/>
            <person name="Fronick C."/>
            <person name="O'Laughlin M."/>
            <person name="Godfrey J."/>
            <person name="Miner T."/>
            <person name="Herter B."/>
            <person name="Appelbaum E."/>
            <person name="Cordes M."/>
            <person name="Lek S."/>
            <person name="Wollam A."/>
            <person name="Pepin K.H."/>
            <person name="Palsikar V.B."/>
            <person name="Mitreva M."/>
            <person name="Wilson R.K."/>
        </authorList>
    </citation>
    <scope>NUCLEOTIDE SEQUENCE [LARGE SCALE GENOMIC DNA]</scope>
    <source>
        <strain evidence="1 2">ATCC 27760</strain>
    </source>
</reference>
<gene>
    <name evidence="1" type="ORF">RUMCAL_03044</name>
</gene>
<sequence>MQTSCTSRLTRGDVGIAHYTFQAKTKTGCCTSCTGTTACSISTNSPRA</sequence>
<name>U2LHP1_9FIRM</name>
<evidence type="ECO:0000313" key="2">
    <source>
        <dbReference type="Proteomes" id="UP000016662"/>
    </source>
</evidence>
<comment type="caution">
    <text evidence="1">The sequence shown here is derived from an EMBL/GenBank/DDBJ whole genome shotgun (WGS) entry which is preliminary data.</text>
</comment>
<evidence type="ECO:0000313" key="1">
    <source>
        <dbReference type="EMBL" id="ERJ88984.1"/>
    </source>
</evidence>
<proteinExistence type="predicted"/>
<accession>U2LHP1</accession>
<keyword evidence="2" id="KW-1185">Reference proteome</keyword>
<protein>
    <submittedName>
        <fullName evidence="1">Uncharacterized protein</fullName>
    </submittedName>
</protein>
<dbReference type="HOGENOM" id="CLU_3157458_0_0_9"/>
<dbReference type="EMBL" id="AWVF01000394">
    <property type="protein sequence ID" value="ERJ88984.1"/>
    <property type="molecule type" value="Genomic_DNA"/>
</dbReference>
<dbReference type="Proteomes" id="UP000016662">
    <property type="component" value="Unassembled WGS sequence"/>
</dbReference>
<dbReference type="AlphaFoldDB" id="U2LHP1"/>